<dbReference type="EMBL" id="BTSX01000004">
    <property type="protein sequence ID" value="GMS95144.1"/>
    <property type="molecule type" value="Genomic_DNA"/>
</dbReference>
<accession>A0AAV5TLA0</accession>
<comment type="caution">
    <text evidence="1">The sequence shown here is derived from an EMBL/GenBank/DDBJ whole genome shotgun (WGS) entry which is preliminary data.</text>
</comment>
<reference evidence="1" key="1">
    <citation type="submission" date="2023-10" db="EMBL/GenBank/DDBJ databases">
        <title>Genome assembly of Pristionchus species.</title>
        <authorList>
            <person name="Yoshida K."/>
            <person name="Sommer R.J."/>
        </authorList>
    </citation>
    <scope>NUCLEOTIDE SEQUENCE</scope>
    <source>
        <strain evidence="1">RS0144</strain>
    </source>
</reference>
<organism evidence="1 2">
    <name type="scientific">Pristionchus entomophagus</name>
    <dbReference type="NCBI Taxonomy" id="358040"/>
    <lineage>
        <taxon>Eukaryota</taxon>
        <taxon>Metazoa</taxon>
        <taxon>Ecdysozoa</taxon>
        <taxon>Nematoda</taxon>
        <taxon>Chromadorea</taxon>
        <taxon>Rhabditida</taxon>
        <taxon>Rhabditina</taxon>
        <taxon>Diplogasteromorpha</taxon>
        <taxon>Diplogasteroidea</taxon>
        <taxon>Neodiplogasteridae</taxon>
        <taxon>Pristionchus</taxon>
    </lineage>
</organism>
<evidence type="ECO:0000313" key="2">
    <source>
        <dbReference type="Proteomes" id="UP001432027"/>
    </source>
</evidence>
<feature type="non-terminal residue" evidence="1">
    <location>
        <position position="1"/>
    </location>
</feature>
<feature type="non-terminal residue" evidence="1">
    <location>
        <position position="119"/>
    </location>
</feature>
<keyword evidence="2" id="KW-1185">Reference proteome</keyword>
<evidence type="ECO:0000313" key="1">
    <source>
        <dbReference type="EMBL" id="GMS95144.1"/>
    </source>
</evidence>
<proteinExistence type="predicted"/>
<dbReference type="AlphaFoldDB" id="A0AAV5TLA0"/>
<dbReference type="Proteomes" id="UP001432027">
    <property type="component" value="Unassembled WGS sequence"/>
</dbReference>
<sequence length="119" mass="12119">VKSHNYYENSFSLIESGTAGIEEGLIFLARGAESARGGALDAHERKVDRVVAVGPHGRAVRDSSIGVDTVDAACDGRVGGRSCSSGATEVARLGALVSHHCKIDGIVAERSAGGAIGDS</sequence>
<protein>
    <submittedName>
        <fullName evidence="1">Uncharacterized protein</fullName>
    </submittedName>
</protein>
<name>A0AAV5TLA0_9BILA</name>
<gene>
    <name evidence="1" type="ORF">PENTCL1PPCAC_17319</name>
</gene>